<feature type="non-terminal residue" evidence="1">
    <location>
        <position position="1"/>
    </location>
</feature>
<protein>
    <submittedName>
        <fullName evidence="1">Uncharacterized protein</fullName>
    </submittedName>
</protein>
<accession>A0ABS8UWR3</accession>
<name>A0ABS8UWR3_DATST</name>
<proteinExistence type="predicted"/>
<feature type="non-terminal residue" evidence="1">
    <location>
        <position position="83"/>
    </location>
</feature>
<organism evidence="1 2">
    <name type="scientific">Datura stramonium</name>
    <name type="common">Jimsonweed</name>
    <name type="synonym">Common thornapple</name>
    <dbReference type="NCBI Taxonomy" id="4076"/>
    <lineage>
        <taxon>Eukaryota</taxon>
        <taxon>Viridiplantae</taxon>
        <taxon>Streptophyta</taxon>
        <taxon>Embryophyta</taxon>
        <taxon>Tracheophyta</taxon>
        <taxon>Spermatophyta</taxon>
        <taxon>Magnoliopsida</taxon>
        <taxon>eudicotyledons</taxon>
        <taxon>Gunneridae</taxon>
        <taxon>Pentapetalae</taxon>
        <taxon>asterids</taxon>
        <taxon>lamiids</taxon>
        <taxon>Solanales</taxon>
        <taxon>Solanaceae</taxon>
        <taxon>Solanoideae</taxon>
        <taxon>Datureae</taxon>
        <taxon>Datura</taxon>
    </lineage>
</organism>
<evidence type="ECO:0000313" key="1">
    <source>
        <dbReference type="EMBL" id="MCD9639275.1"/>
    </source>
</evidence>
<keyword evidence="2" id="KW-1185">Reference proteome</keyword>
<comment type="caution">
    <text evidence="1">The sequence shown here is derived from an EMBL/GenBank/DDBJ whole genome shotgun (WGS) entry which is preliminary data.</text>
</comment>
<sequence length="83" mass="8986">GGVFPVRCGPPYADWVARCTPPGAVLVECTPLCTGLLVHHAPTFFNQPVHRALSAEFPGLDTGYKLGNHLYAGQQSQSFPHKR</sequence>
<gene>
    <name evidence="1" type="ORF">HAX54_023683</name>
</gene>
<dbReference type="Proteomes" id="UP000823775">
    <property type="component" value="Unassembled WGS sequence"/>
</dbReference>
<dbReference type="EMBL" id="JACEIK010002878">
    <property type="protein sequence ID" value="MCD9639275.1"/>
    <property type="molecule type" value="Genomic_DNA"/>
</dbReference>
<evidence type="ECO:0000313" key="2">
    <source>
        <dbReference type="Proteomes" id="UP000823775"/>
    </source>
</evidence>
<reference evidence="1 2" key="1">
    <citation type="journal article" date="2021" name="BMC Genomics">
        <title>Datura genome reveals duplications of psychoactive alkaloid biosynthetic genes and high mutation rate following tissue culture.</title>
        <authorList>
            <person name="Rajewski A."/>
            <person name="Carter-House D."/>
            <person name="Stajich J."/>
            <person name="Litt A."/>
        </authorList>
    </citation>
    <scope>NUCLEOTIDE SEQUENCE [LARGE SCALE GENOMIC DNA]</scope>
    <source>
        <strain evidence="1">AR-01</strain>
    </source>
</reference>